<evidence type="ECO:0000256" key="1">
    <source>
        <dbReference type="SAM" id="SignalP"/>
    </source>
</evidence>
<dbReference type="CDD" id="cd07731">
    <property type="entry name" value="ComA-like_MBL-fold"/>
    <property type="match status" value="1"/>
</dbReference>
<dbReference type="RefSeq" id="WP_026679746.1">
    <property type="nucleotide sequence ID" value="NZ_JAGSOT010000019.1"/>
</dbReference>
<dbReference type="AlphaFoldDB" id="A0A941DXJ4"/>
<dbReference type="Gene3D" id="3.60.15.10">
    <property type="entry name" value="Ribonuclease Z/Hydroxyacylglutathione hydrolase-like"/>
    <property type="match status" value="1"/>
</dbReference>
<dbReference type="InterPro" id="IPR035681">
    <property type="entry name" value="ComA-like_MBL"/>
</dbReference>
<dbReference type="Pfam" id="PF00753">
    <property type="entry name" value="Lactamase_B"/>
    <property type="match status" value="1"/>
</dbReference>
<dbReference type="SUPFAM" id="SSF81585">
    <property type="entry name" value="PsbU/PolX domain-like"/>
    <property type="match status" value="1"/>
</dbReference>
<keyword evidence="1" id="KW-0732">Signal</keyword>
<dbReference type="InterPro" id="IPR052159">
    <property type="entry name" value="Competence_DNA_uptake"/>
</dbReference>
<dbReference type="PANTHER" id="PTHR30619">
    <property type="entry name" value="DNA INTERNALIZATION/COMPETENCE PROTEIN COMEC/REC2"/>
    <property type="match status" value="1"/>
</dbReference>
<sequence length="359" mass="39644">MKRHWLFLIIIGLFCFVTACGKSPTQSDSVAHSTSSNGQLDVHYIDAGQADATLFRYSEDQQTYTILYDTGDWKSNDVNEYLASQAINNIDLIIISHPDADHIGQLAEILQTYETEEVWMSGNESSSQTFQKALEAVIDSGANYEEPRVGEQFVIGPLEIDILYPKEITGEANKESLSVRLSYDQMRFLFTGDAGKAEEREMLTMNDSIDADFLQLGHHGSNTSTAAEFVEAVNPQVAIYSAGKDNNYGHPHKETIKKIKNAGIDLYGTDNDGTIIITTNGTEYQISTEKGKDECIAINQASHDDLQNIIHIGSERATALIDLRPYQSLNDLTKIKGISTATLDDIKKQGLACMKGADK</sequence>
<reference evidence="3" key="1">
    <citation type="submission" date="2021-04" db="EMBL/GenBank/DDBJ databases">
        <title>Isolation and polyphasic classification of algal microorganism.</title>
        <authorList>
            <person name="Wang S."/>
        </authorList>
    </citation>
    <scope>NUCLEOTIDE SEQUENCE</scope>
    <source>
        <strain evidence="3">720a</strain>
    </source>
</reference>
<evidence type="ECO:0000313" key="4">
    <source>
        <dbReference type="Proteomes" id="UP000675284"/>
    </source>
</evidence>
<keyword evidence="4" id="KW-1185">Reference proteome</keyword>
<evidence type="ECO:0000259" key="2">
    <source>
        <dbReference type="SMART" id="SM00849"/>
    </source>
</evidence>
<feature type="signal peptide" evidence="1">
    <location>
        <begin position="1"/>
        <end position="19"/>
    </location>
</feature>
<evidence type="ECO:0000313" key="3">
    <source>
        <dbReference type="EMBL" id="MBR7795988.1"/>
    </source>
</evidence>
<dbReference type="Pfam" id="PF12836">
    <property type="entry name" value="HHH_3"/>
    <property type="match status" value="1"/>
</dbReference>
<organism evidence="3 4">
    <name type="scientific">Virgibacillus salarius</name>
    <dbReference type="NCBI Taxonomy" id="447199"/>
    <lineage>
        <taxon>Bacteria</taxon>
        <taxon>Bacillati</taxon>
        <taxon>Bacillota</taxon>
        <taxon>Bacilli</taxon>
        <taxon>Bacillales</taxon>
        <taxon>Bacillaceae</taxon>
        <taxon>Virgibacillus</taxon>
    </lineage>
</organism>
<dbReference type="PROSITE" id="PS51257">
    <property type="entry name" value="PROKAR_LIPOPROTEIN"/>
    <property type="match status" value="1"/>
</dbReference>
<feature type="domain" description="Metallo-beta-lactamase" evidence="2">
    <location>
        <begin position="49"/>
        <end position="244"/>
    </location>
</feature>
<dbReference type="EMBL" id="JAGSOT010000019">
    <property type="protein sequence ID" value="MBR7795988.1"/>
    <property type="molecule type" value="Genomic_DNA"/>
</dbReference>
<dbReference type="SUPFAM" id="SSF56281">
    <property type="entry name" value="Metallo-hydrolase/oxidoreductase"/>
    <property type="match status" value="1"/>
</dbReference>
<accession>A0A941DXJ4</accession>
<dbReference type="InterPro" id="IPR001279">
    <property type="entry name" value="Metallo-B-lactamas"/>
</dbReference>
<name>A0A941DXJ4_9BACI</name>
<protein>
    <submittedName>
        <fullName evidence="3">MBL fold metallo-hydrolase</fullName>
    </submittedName>
</protein>
<dbReference type="SMART" id="SM00849">
    <property type="entry name" value="Lactamase_B"/>
    <property type="match status" value="1"/>
</dbReference>
<dbReference type="InterPro" id="IPR036866">
    <property type="entry name" value="RibonucZ/Hydroxyglut_hydro"/>
</dbReference>
<gene>
    <name evidence="3" type="ORF">KCX74_08015</name>
</gene>
<proteinExistence type="predicted"/>
<comment type="caution">
    <text evidence="3">The sequence shown here is derived from an EMBL/GenBank/DDBJ whole genome shotgun (WGS) entry which is preliminary data.</text>
</comment>
<dbReference type="Proteomes" id="UP000675284">
    <property type="component" value="Unassembled WGS sequence"/>
</dbReference>
<dbReference type="Gene3D" id="1.10.150.320">
    <property type="entry name" value="Photosystem II 12 kDa extrinsic protein"/>
    <property type="match status" value="1"/>
</dbReference>
<feature type="chain" id="PRO_5039401732" evidence="1">
    <location>
        <begin position="20"/>
        <end position="359"/>
    </location>
</feature>
<dbReference type="PANTHER" id="PTHR30619:SF7">
    <property type="entry name" value="BETA-LACTAMASE DOMAIN PROTEIN"/>
    <property type="match status" value="1"/>
</dbReference>